<reference evidence="2" key="1">
    <citation type="submission" date="2022-07" db="EMBL/GenBank/DDBJ databases">
        <title>Genome analysis of Parmales, a sister group of diatoms, reveals the evolutionary specialization of diatoms from phago-mixotrophs to photoautotrophs.</title>
        <authorList>
            <person name="Ban H."/>
            <person name="Sato S."/>
            <person name="Yoshikawa S."/>
            <person name="Kazumasa Y."/>
            <person name="Nakamura Y."/>
            <person name="Ichinomiya M."/>
            <person name="Saitoh K."/>
            <person name="Sato N."/>
            <person name="Blanc-Mathieu R."/>
            <person name="Endo H."/>
            <person name="Kuwata A."/>
            <person name="Ogata H."/>
        </authorList>
    </citation>
    <scope>NUCLEOTIDE SEQUENCE</scope>
</reference>
<evidence type="ECO:0000313" key="3">
    <source>
        <dbReference type="Proteomes" id="UP001165082"/>
    </source>
</evidence>
<dbReference type="AlphaFoldDB" id="A0A9W7A921"/>
<sequence length="129" mass="13768">MGDYDDSSSECSSYPPSPLASEPYGRVPPTSKLRRSSCALPSTATTSLSSLSSFYQSSNSFSSSASSSSSLTLAIPIKRGGVGRKDREDASADDYGFFADFEEPITEEVLIRNTPPKGVYSIGEDLTEE</sequence>
<evidence type="ECO:0000256" key="1">
    <source>
        <dbReference type="SAM" id="MobiDB-lite"/>
    </source>
</evidence>
<proteinExistence type="predicted"/>
<name>A0A9W7A921_9STRA</name>
<protein>
    <submittedName>
        <fullName evidence="2">Uncharacterized protein</fullName>
    </submittedName>
</protein>
<feature type="region of interest" description="Disordered" evidence="1">
    <location>
        <begin position="1"/>
        <end position="42"/>
    </location>
</feature>
<gene>
    <name evidence="2" type="ORF">TrRE_jg12754</name>
</gene>
<accession>A0A9W7A921</accession>
<comment type="caution">
    <text evidence="2">The sequence shown here is derived from an EMBL/GenBank/DDBJ whole genome shotgun (WGS) entry which is preliminary data.</text>
</comment>
<evidence type="ECO:0000313" key="2">
    <source>
        <dbReference type="EMBL" id="GMH64104.1"/>
    </source>
</evidence>
<keyword evidence="3" id="KW-1185">Reference proteome</keyword>
<organism evidence="2 3">
    <name type="scientific">Triparma retinervis</name>
    <dbReference type="NCBI Taxonomy" id="2557542"/>
    <lineage>
        <taxon>Eukaryota</taxon>
        <taxon>Sar</taxon>
        <taxon>Stramenopiles</taxon>
        <taxon>Ochrophyta</taxon>
        <taxon>Bolidophyceae</taxon>
        <taxon>Parmales</taxon>
        <taxon>Triparmaceae</taxon>
        <taxon>Triparma</taxon>
    </lineage>
</organism>
<dbReference type="EMBL" id="BRXZ01003893">
    <property type="protein sequence ID" value="GMH64104.1"/>
    <property type="molecule type" value="Genomic_DNA"/>
</dbReference>
<dbReference type="Proteomes" id="UP001165082">
    <property type="component" value="Unassembled WGS sequence"/>
</dbReference>